<dbReference type="RefSeq" id="WP_377720553.1">
    <property type="nucleotide sequence ID" value="NZ_JBHSAM010000028.1"/>
</dbReference>
<keyword evidence="1" id="KW-0472">Membrane</keyword>
<comment type="caution">
    <text evidence="2">The sequence shown here is derived from an EMBL/GenBank/DDBJ whole genome shotgun (WGS) entry which is preliminary data.</text>
</comment>
<feature type="transmembrane region" description="Helical" evidence="1">
    <location>
        <begin position="12"/>
        <end position="32"/>
    </location>
</feature>
<keyword evidence="3" id="KW-1185">Reference proteome</keyword>
<gene>
    <name evidence="2" type="ORF">ACFOZ8_20140</name>
</gene>
<evidence type="ECO:0008006" key="4">
    <source>
        <dbReference type="Google" id="ProtNLM"/>
    </source>
</evidence>
<feature type="transmembrane region" description="Helical" evidence="1">
    <location>
        <begin position="81"/>
        <end position="109"/>
    </location>
</feature>
<sequence length="119" mass="13326">MLPMEAETMGMLTIGFWTVMSAMFIVVFLLLLRDRRLEMLWILAHLIMLALAVQCYLRAIGNRVHPIMASESNSWWLGIGGVLWAVSMFLLLGGIVSLATVSIHAELALEANEKEGRPR</sequence>
<name>A0ABV8K7H1_9BACL</name>
<keyword evidence="1" id="KW-1133">Transmembrane helix</keyword>
<organism evidence="2 3">
    <name type="scientific">Paenibacillus xanthanilyticus</name>
    <dbReference type="NCBI Taxonomy" id="1783531"/>
    <lineage>
        <taxon>Bacteria</taxon>
        <taxon>Bacillati</taxon>
        <taxon>Bacillota</taxon>
        <taxon>Bacilli</taxon>
        <taxon>Bacillales</taxon>
        <taxon>Paenibacillaceae</taxon>
        <taxon>Paenibacillus</taxon>
    </lineage>
</organism>
<evidence type="ECO:0000256" key="1">
    <source>
        <dbReference type="SAM" id="Phobius"/>
    </source>
</evidence>
<evidence type="ECO:0000313" key="3">
    <source>
        <dbReference type="Proteomes" id="UP001595715"/>
    </source>
</evidence>
<protein>
    <recommendedName>
        <fullName evidence="4">Transmembrane protein</fullName>
    </recommendedName>
</protein>
<accession>A0ABV8K7H1</accession>
<feature type="transmembrane region" description="Helical" evidence="1">
    <location>
        <begin position="39"/>
        <end position="61"/>
    </location>
</feature>
<evidence type="ECO:0000313" key="2">
    <source>
        <dbReference type="EMBL" id="MFC4101965.1"/>
    </source>
</evidence>
<keyword evidence="1" id="KW-0812">Transmembrane</keyword>
<proteinExistence type="predicted"/>
<dbReference type="EMBL" id="JBHSAM010000028">
    <property type="protein sequence ID" value="MFC4101965.1"/>
    <property type="molecule type" value="Genomic_DNA"/>
</dbReference>
<reference evidence="3" key="1">
    <citation type="journal article" date="2019" name="Int. J. Syst. Evol. Microbiol.">
        <title>The Global Catalogue of Microorganisms (GCM) 10K type strain sequencing project: providing services to taxonomists for standard genome sequencing and annotation.</title>
        <authorList>
            <consortium name="The Broad Institute Genomics Platform"/>
            <consortium name="The Broad Institute Genome Sequencing Center for Infectious Disease"/>
            <person name="Wu L."/>
            <person name="Ma J."/>
        </authorList>
    </citation>
    <scope>NUCLEOTIDE SEQUENCE [LARGE SCALE GENOMIC DNA]</scope>
    <source>
        <strain evidence="3">IBRC-M 10987</strain>
    </source>
</reference>
<dbReference type="Proteomes" id="UP001595715">
    <property type="component" value="Unassembled WGS sequence"/>
</dbReference>